<evidence type="ECO:0000313" key="4">
    <source>
        <dbReference type="EMBL" id="KPP90885.1"/>
    </source>
</evidence>
<dbReference type="GO" id="GO:0005509">
    <property type="term" value="F:calcium ion binding"/>
    <property type="evidence" value="ECO:0007669"/>
    <property type="project" value="InterPro"/>
</dbReference>
<dbReference type="Proteomes" id="UP000050413">
    <property type="component" value="Unassembled WGS sequence"/>
</dbReference>
<dbReference type="EMBL" id="FBYC01000004">
    <property type="protein sequence ID" value="CUX83736.1"/>
    <property type="molecule type" value="Genomic_DNA"/>
</dbReference>
<dbReference type="Gene3D" id="1.10.238.10">
    <property type="entry name" value="EF-hand"/>
    <property type="match status" value="1"/>
</dbReference>
<evidence type="ECO:0000313" key="3">
    <source>
        <dbReference type="EMBL" id="CUX83736.1"/>
    </source>
</evidence>
<dbReference type="STRING" id="1666912.Ga0058931_3155"/>
<dbReference type="EMBL" id="LJSG01000016">
    <property type="protein sequence ID" value="KPP90885.1"/>
    <property type="molecule type" value="Genomic_DNA"/>
</dbReference>
<dbReference type="Proteomes" id="UP000182045">
    <property type="component" value="Unassembled WGS sequence"/>
</dbReference>
<comment type="caution">
    <text evidence="4">The sequence shown here is derived from an EMBL/GenBank/DDBJ whole genome shotgun (WGS) entry which is preliminary data.</text>
</comment>
<dbReference type="AlphaFoldDB" id="A0A0P7WJN1"/>
<protein>
    <submittedName>
        <fullName evidence="3">EF hand</fullName>
    </submittedName>
</protein>
<feature type="chain" id="PRO_5010270497" evidence="1">
    <location>
        <begin position="25"/>
        <end position="155"/>
    </location>
</feature>
<keyword evidence="1" id="KW-0732">Signal</keyword>
<dbReference type="PROSITE" id="PS00018">
    <property type="entry name" value="EF_HAND_1"/>
    <property type="match status" value="1"/>
</dbReference>
<name>A0A0P7WJN1_9RHOB</name>
<dbReference type="RefSeq" id="WP_176699416.1">
    <property type="nucleotide sequence ID" value="NZ_FBYC01000004.1"/>
</dbReference>
<dbReference type="InterPro" id="IPR011992">
    <property type="entry name" value="EF-hand-dom_pair"/>
</dbReference>
<dbReference type="SUPFAM" id="SSF47473">
    <property type="entry name" value="EF-hand"/>
    <property type="match status" value="1"/>
</dbReference>
<organism evidence="4 5">
    <name type="scientific">Roseibaca calidilacus</name>
    <dbReference type="NCBI Taxonomy" id="1666912"/>
    <lineage>
        <taxon>Bacteria</taxon>
        <taxon>Pseudomonadati</taxon>
        <taxon>Pseudomonadota</taxon>
        <taxon>Alphaproteobacteria</taxon>
        <taxon>Rhodobacterales</taxon>
        <taxon>Paracoccaceae</taxon>
        <taxon>Roseinatronobacter</taxon>
    </lineage>
</organism>
<gene>
    <name evidence="3" type="ORF">Ga0058931_3155</name>
    <name evidence="4" type="ORF">HLUCCA05_05575</name>
</gene>
<dbReference type="Pfam" id="PF13202">
    <property type="entry name" value="EF-hand_5"/>
    <property type="match status" value="2"/>
</dbReference>
<sequence length="155" mass="16997">MKKTMISALALSIALGVGAGYAHGSGGMGPRALPSFEDLDRDASGGITMDDLSAFAEARRADPMPQIRAKLMEHAGEDGLLSEDELRDGMAALRDDMTRRLRGDAERDRAEMGQRMFDRVDANDDGVVDAEEYAAFTDRMAERMEKRGKRGWGRN</sequence>
<keyword evidence="6" id="KW-1185">Reference proteome</keyword>
<evidence type="ECO:0000259" key="2">
    <source>
        <dbReference type="PROSITE" id="PS50222"/>
    </source>
</evidence>
<reference evidence="3 6" key="2">
    <citation type="submission" date="2016-01" db="EMBL/GenBank/DDBJ databases">
        <authorList>
            <person name="Varghese N."/>
        </authorList>
    </citation>
    <scope>NUCLEOTIDE SEQUENCE [LARGE SCALE GENOMIC DNA]</scope>
    <source>
        <strain evidence="3 6">HL-91</strain>
    </source>
</reference>
<evidence type="ECO:0000256" key="1">
    <source>
        <dbReference type="SAM" id="SignalP"/>
    </source>
</evidence>
<dbReference type="PROSITE" id="PS50222">
    <property type="entry name" value="EF_HAND_2"/>
    <property type="match status" value="1"/>
</dbReference>
<feature type="domain" description="EF-hand" evidence="2">
    <location>
        <begin position="108"/>
        <end position="143"/>
    </location>
</feature>
<dbReference type="InterPro" id="IPR002048">
    <property type="entry name" value="EF_hand_dom"/>
</dbReference>
<dbReference type="InterPro" id="IPR018247">
    <property type="entry name" value="EF_Hand_1_Ca_BS"/>
</dbReference>
<proteinExistence type="predicted"/>
<evidence type="ECO:0000313" key="5">
    <source>
        <dbReference type="Proteomes" id="UP000050413"/>
    </source>
</evidence>
<evidence type="ECO:0000313" key="6">
    <source>
        <dbReference type="Proteomes" id="UP000182045"/>
    </source>
</evidence>
<reference evidence="4 5" key="1">
    <citation type="submission" date="2015-09" db="EMBL/GenBank/DDBJ databases">
        <title>Identification and resolution of microdiversity through metagenomic sequencing of parallel consortia.</title>
        <authorList>
            <person name="Nelson W.C."/>
            <person name="Romine M.F."/>
            <person name="Lindemann S.R."/>
        </authorList>
    </citation>
    <scope>NUCLEOTIDE SEQUENCE [LARGE SCALE GENOMIC DNA]</scope>
    <source>
        <strain evidence="4">HL-91</strain>
    </source>
</reference>
<accession>A0A0P7WJN1</accession>
<feature type="signal peptide" evidence="1">
    <location>
        <begin position="1"/>
        <end position="24"/>
    </location>
</feature>